<evidence type="ECO:0000313" key="2">
    <source>
        <dbReference type="EMBL" id="KAF1986972.1"/>
    </source>
</evidence>
<feature type="compositionally biased region" description="Basic and acidic residues" evidence="1">
    <location>
        <begin position="597"/>
        <end position="618"/>
    </location>
</feature>
<gene>
    <name evidence="2" type="ORF">K402DRAFT_393121</name>
</gene>
<dbReference type="PANTHER" id="PTHR13265:SF0">
    <property type="entry name" value="HPR1"/>
    <property type="match status" value="1"/>
</dbReference>
<feature type="region of interest" description="Disordered" evidence="1">
    <location>
        <begin position="556"/>
        <end position="637"/>
    </location>
</feature>
<dbReference type="EMBL" id="ML977154">
    <property type="protein sequence ID" value="KAF1986972.1"/>
    <property type="molecule type" value="Genomic_DNA"/>
</dbReference>
<organism evidence="2 3">
    <name type="scientific">Aulographum hederae CBS 113979</name>
    <dbReference type="NCBI Taxonomy" id="1176131"/>
    <lineage>
        <taxon>Eukaryota</taxon>
        <taxon>Fungi</taxon>
        <taxon>Dikarya</taxon>
        <taxon>Ascomycota</taxon>
        <taxon>Pezizomycotina</taxon>
        <taxon>Dothideomycetes</taxon>
        <taxon>Pleosporomycetidae</taxon>
        <taxon>Aulographales</taxon>
        <taxon>Aulographaceae</taxon>
    </lineage>
</organism>
<reference evidence="2" key="1">
    <citation type="journal article" date="2020" name="Stud. Mycol.">
        <title>101 Dothideomycetes genomes: a test case for predicting lifestyles and emergence of pathogens.</title>
        <authorList>
            <person name="Haridas S."/>
            <person name="Albert R."/>
            <person name="Binder M."/>
            <person name="Bloem J."/>
            <person name="Labutti K."/>
            <person name="Salamov A."/>
            <person name="Andreopoulos B."/>
            <person name="Baker S."/>
            <person name="Barry K."/>
            <person name="Bills G."/>
            <person name="Bluhm B."/>
            <person name="Cannon C."/>
            <person name="Castanera R."/>
            <person name="Culley D."/>
            <person name="Daum C."/>
            <person name="Ezra D."/>
            <person name="Gonzalez J."/>
            <person name="Henrissat B."/>
            <person name="Kuo A."/>
            <person name="Liang C."/>
            <person name="Lipzen A."/>
            <person name="Lutzoni F."/>
            <person name="Magnuson J."/>
            <person name="Mondo S."/>
            <person name="Nolan M."/>
            <person name="Ohm R."/>
            <person name="Pangilinan J."/>
            <person name="Park H.-J."/>
            <person name="Ramirez L."/>
            <person name="Alfaro M."/>
            <person name="Sun H."/>
            <person name="Tritt A."/>
            <person name="Yoshinaga Y."/>
            <person name="Zwiers L.-H."/>
            <person name="Turgeon B."/>
            <person name="Goodwin S."/>
            <person name="Spatafora J."/>
            <person name="Crous P."/>
            <person name="Grigoriev I."/>
        </authorList>
    </citation>
    <scope>NUCLEOTIDE SEQUENCE</scope>
    <source>
        <strain evidence="2">CBS 113979</strain>
    </source>
</reference>
<evidence type="ECO:0008006" key="4">
    <source>
        <dbReference type="Google" id="ProtNLM"/>
    </source>
</evidence>
<feature type="compositionally biased region" description="Basic and acidic residues" evidence="1">
    <location>
        <begin position="230"/>
        <end position="241"/>
    </location>
</feature>
<sequence length="637" mass="71125">MAISPRLIAAETTYTRLEELLARASAIKTSTEIEPPLPESEFTGDKGLINRSDVSTQLHNHLVDAAAHRILLETLFSASVEDPSFVRIWNLLDILSICGDQDQCENTVAWRLIEELFEAQSIYGCSKVFDYLESRRERLVETNFRTKFTITLRSCNELLERLSRAEDTVFCGRVFIFLFQSFPLGDKSSLNLKGEFHTGNVTTYEQLPTPEPEPQSMQIDEAPSAPTNGVKKEPSNVKQEGDSGVTVKVSDVDDVKEPAALSLDELYPRFWSLQHAFSNPPVLFVDGALDIFKTNFEHTLEAFKHAKVIPTRVTEANRRRQLDSEDPGTTSNFNPKYLTSRDLFDLELSDPAFQRHILVQGLIQIQFLMSLTEKAKQKAPKTNRAVQFDFTLSEENAEWAIHTKKKIEDYLKSRDDGAIYCRMVDTVLSRDKNWTRWKQEGCPEIKRPPVEMAEILQARAMSSKPPKRVRATPLGQMDLSFLTDAGGAMEKLMLKDTPSFSVPSESAAFENAQPTEMSLDWAAPTIDGHERTDQEDAAQWRALRTIAATKLHLLDRPGSDGRLLLKQGGLGNPEAPEEQQEGDGPTASEAAVDDSTMEGHDDPHAEASAGEEQREQGSHVEASSHGGEQGTEAAVMD</sequence>
<dbReference type="GO" id="GO:0000445">
    <property type="term" value="C:THO complex part of transcription export complex"/>
    <property type="evidence" value="ECO:0007669"/>
    <property type="project" value="TreeGrafter"/>
</dbReference>
<dbReference type="Pfam" id="PF11957">
    <property type="entry name" value="efThoc1"/>
    <property type="match status" value="1"/>
</dbReference>
<protein>
    <recommendedName>
        <fullName evidence="4">Nuclear matrix protein</fullName>
    </recommendedName>
</protein>
<dbReference type="OrthoDB" id="10257415at2759"/>
<proteinExistence type="predicted"/>
<dbReference type="GO" id="GO:0006406">
    <property type="term" value="P:mRNA export from nucleus"/>
    <property type="evidence" value="ECO:0007669"/>
    <property type="project" value="TreeGrafter"/>
</dbReference>
<evidence type="ECO:0000256" key="1">
    <source>
        <dbReference type="SAM" id="MobiDB-lite"/>
    </source>
</evidence>
<dbReference type="Proteomes" id="UP000800041">
    <property type="component" value="Unassembled WGS sequence"/>
</dbReference>
<evidence type="ECO:0000313" key="3">
    <source>
        <dbReference type="Proteomes" id="UP000800041"/>
    </source>
</evidence>
<keyword evidence="3" id="KW-1185">Reference proteome</keyword>
<dbReference type="PANTHER" id="PTHR13265">
    <property type="entry name" value="THO COMPLEX SUBUNIT 1"/>
    <property type="match status" value="1"/>
</dbReference>
<dbReference type="AlphaFoldDB" id="A0A6G1H1P0"/>
<name>A0A6G1H1P0_9PEZI</name>
<accession>A0A6G1H1P0</accession>
<dbReference type="InterPro" id="IPR021861">
    <property type="entry name" value="THO_THOC1"/>
</dbReference>
<feature type="region of interest" description="Disordered" evidence="1">
    <location>
        <begin position="202"/>
        <end position="243"/>
    </location>
</feature>